<dbReference type="InterPro" id="IPR004658">
    <property type="entry name" value="OMP_Slp"/>
</dbReference>
<proteinExistence type="predicted"/>
<dbReference type="KEGG" id="nwa:Nwat_1207"/>
<gene>
    <name evidence="1" type="ordered locus">Nwat_1207</name>
</gene>
<dbReference type="PANTHER" id="PTHR37530:SF1">
    <property type="entry name" value="OUTER MEMBRANE PROTEIN SLP"/>
    <property type="match status" value="1"/>
</dbReference>
<dbReference type="eggNOG" id="COG3065">
    <property type="taxonomic scope" value="Bacteria"/>
</dbReference>
<dbReference type="GO" id="GO:0019867">
    <property type="term" value="C:outer membrane"/>
    <property type="evidence" value="ECO:0007669"/>
    <property type="project" value="InterPro"/>
</dbReference>
<protein>
    <submittedName>
        <fullName evidence="1">Outer membrane lipoprotein Slp</fullName>
    </submittedName>
</protein>
<name>D8K5G2_NITWC</name>
<dbReference type="PIRSF" id="PIRSF004982">
    <property type="entry name" value="SlP"/>
    <property type="match status" value="1"/>
</dbReference>
<keyword evidence="2" id="KW-1185">Reference proteome</keyword>
<dbReference type="RefSeq" id="WP_013220239.1">
    <property type="nucleotide sequence ID" value="NC_014315.1"/>
</dbReference>
<evidence type="ECO:0000313" key="1">
    <source>
        <dbReference type="EMBL" id="ADJ28139.1"/>
    </source>
</evidence>
<reference evidence="1 2" key="1">
    <citation type="submission" date="2010-06" db="EMBL/GenBank/DDBJ databases">
        <title>Complete sequence of chromosome of Nitrosococcus watsoni C-113.</title>
        <authorList>
            <consortium name="US DOE Joint Genome Institute"/>
            <person name="Lucas S."/>
            <person name="Copeland A."/>
            <person name="Lapidus A."/>
            <person name="Cheng J.-F."/>
            <person name="Bruce D."/>
            <person name="Goodwin L."/>
            <person name="Pitluck S."/>
            <person name="Malfatti S.A."/>
            <person name="Chain P.S.G."/>
            <person name="Land M."/>
            <person name="Hauser L."/>
            <person name="Kyrpides N."/>
            <person name="Ivanova N."/>
            <person name="Cambell M.A."/>
            <person name="Heidelberg J.F."/>
            <person name="Klotz M.G."/>
            <person name="Woyke T."/>
        </authorList>
    </citation>
    <scope>NUCLEOTIDE SEQUENCE [LARGE SCALE GENOMIC DNA]</scope>
    <source>
        <strain evidence="1 2">C-113</strain>
    </source>
</reference>
<dbReference type="AlphaFoldDB" id="D8K5G2"/>
<keyword evidence="1" id="KW-0449">Lipoprotein</keyword>
<dbReference type="Proteomes" id="UP000000393">
    <property type="component" value="Chromosome"/>
</dbReference>
<dbReference type="HOGENOM" id="CLU_100924_0_1_6"/>
<accession>D8K5G2</accession>
<dbReference type="EMBL" id="CP002086">
    <property type="protein sequence ID" value="ADJ28139.1"/>
    <property type="molecule type" value="Genomic_DNA"/>
</dbReference>
<organism evidence="1 2">
    <name type="scientific">Nitrosococcus watsoni (strain C-113)</name>
    <dbReference type="NCBI Taxonomy" id="105559"/>
    <lineage>
        <taxon>Bacteria</taxon>
        <taxon>Pseudomonadati</taxon>
        <taxon>Pseudomonadota</taxon>
        <taxon>Gammaproteobacteria</taxon>
        <taxon>Chromatiales</taxon>
        <taxon>Chromatiaceae</taxon>
        <taxon>Nitrosococcus</taxon>
    </lineage>
</organism>
<dbReference type="Pfam" id="PF03843">
    <property type="entry name" value="Slp"/>
    <property type="match status" value="1"/>
</dbReference>
<dbReference type="STRING" id="105559.Nwat_1207"/>
<evidence type="ECO:0000313" key="2">
    <source>
        <dbReference type="Proteomes" id="UP000000393"/>
    </source>
</evidence>
<dbReference type="PANTHER" id="PTHR37530">
    <property type="entry name" value="OUTER MEMBRANE PROTEIN SLP"/>
    <property type="match status" value="1"/>
</dbReference>
<sequence length="190" mass="22065">MLIRKMLLNWKIGIVFVGLLEIGCASQVPVVIRIPPPENPSVAEVRADVNHYMETQVRWGGTIAAIKNGKSETSIEVVSHQLDSEGRPKDYSQSEGRFIARFKEFLDPAIYSVKQDLTIFGTVSGVETHPIGEFPYQFPVITVESSYLWQPRSDYYDYGRYYNSPWFYGPYPYFYGNFYGYYGWPYGFWW</sequence>